<gene>
    <name evidence="2" type="ORF">Tci_888183</name>
</gene>
<dbReference type="AlphaFoldDB" id="A0A699U8X2"/>
<organism evidence="2">
    <name type="scientific">Tanacetum cinerariifolium</name>
    <name type="common">Dalmatian daisy</name>
    <name type="synonym">Chrysanthemum cinerariifolium</name>
    <dbReference type="NCBI Taxonomy" id="118510"/>
    <lineage>
        <taxon>Eukaryota</taxon>
        <taxon>Viridiplantae</taxon>
        <taxon>Streptophyta</taxon>
        <taxon>Embryophyta</taxon>
        <taxon>Tracheophyta</taxon>
        <taxon>Spermatophyta</taxon>
        <taxon>Magnoliopsida</taxon>
        <taxon>eudicotyledons</taxon>
        <taxon>Gunneridae</taxon>
        <taxon>Pentapetalae</taxon>
        <taxon>asterids</taxon>
        <taxon>campanulids</taxon>
        <taxon>Asterales</taxon>
        <taxon>Asteraceae</taxon>
        <taxon>Asteroideae</taxon>
        <taxon>Anthemideae</taxon>
        <taxon>Anthemidinae</taxon>
        <taxon>Tanacetum</taxon>
    </lineage>
</organism>
<reference evidence="2" key="1">
    <citation type="journal article" date="2019" name="Sci. Rep.">
        <title>Draft genome of Tanacetum cinerariifolium, the natural source of mosquito coil.</title>
        <authorList>
            <person name="Yamashiro T."/>
            <person name="Shiraishi A."/>
            <person name="Satake H."/>
            <person name="Nakayama K."/>
        </authorList>
    </citation>
    <scope>NUCLEOTIDE SEQUENCE</scope>
</reference>
<protein>
    <submittedName>
        <fullName evidence="2">Uncharacterized protein</fullName>
    </submittedName>
</protein>
<proteinExistence type="predicted"/>
<feature type="non-terminal residue" evidence="2">
    <location>
        <position position="1"/>
    </location>
</feature>
<accession>A0A699U8X2</accession>
<comment type="caution">
    <text evidence="2">The sequence shown here is derived from an EMBL/GenBank/DDBJ whole genome shotgun (WGS) entry which is preliminary data.</text>
</comment>
<evidence type="ECO:0000313" key="2">
    <source>
        <dbReference type="EMBL" id="GFD16214.1"/>
    </source>
</evidence>
<dbReference type="EMBL" id="BKCJ011291766">
    <property type="protein sequence ID" value="GFD16214.1"/>
    <property type="molecule type" value="Genomic_DNA"/>
</dbReference>
<name>A0A699U8X2_TANCI</name>
<evidence type="ECO:0000256" key="1">
    <source>
        <dbReference type="SAM" id="MobiDB-lite"/>
    </source>
</evidence>
<sequence>QHPALSGADGVDSGQEHRYRKILQLHRDQVAGGQEHSAFAEPGQGRLIPSAYRIALLPERRGSAGARDLPPPVAVKPFGVSVSAQPRTSAITPECKTPCARFPRWPMRWSHLWAPQQLPPNERHDARPGRRSGSLRLPG</sequence>
<feature type="region of interest" description="Disordered" evidence="1">
    <location>
        <begin position="114"/>
        <end position="139"/>
    </location>
</feature>